<evidence type="ECO:0000313" key="2">
    <source>
        <dbReference type="Proteomes" id="UP000014500"/>
    </source>
</evidence>
<dbReference type="EnsemblMetazoa" id="SMAR013732-RA">
    <property type="protein sequence ID" value="SMAR013732-PA"/>
    <property type="gene ID" value="SMAR013732"/>
</dbReference>
<reference evidence="1" key="2">
    <citation type="submission" date="2015-02" db="UniProtKB">
        <authorList>
            <consortium name="EnsemblMetazoa"/>
        </authorList>
    </citation>
    <scope>IDENTIFICATION</scope>
</reference>
<organism evidence="1 2">
    <name type="scientific">Strigamia maritima</name>
    <name type="common">European centipede</name>
    <name type="synonym">Geophilus maritimus</name>
    <dbReference type="NCBI Taxonomy" id="126957"/>
    <lineage>
        <taxon>Eukaryota</taxon>
        <taxon>Metazoa</taxon>
        <taxon>Ecdysozoa</taxon>
        <taxon>Arthropoda</taxon>
        <taxon>Myriapoda</taxon>
        <taxon>Chilopoda</taxon>
        <taxon>Pleurostigmophora</taxon>
        <taxon>Geophilomorpha</taxon>
        <taxon>Linotaeniidae</taxon>
        <taxon>Strigamia</taxon>
    </lineage>
</organism>
<keyword evidence="2" id="KW-1185">Reference proteome</keyword>
<dbReference type="HOGENOM" id="CLU_2161529_0_0_1"/>
<reference evidence="2" key="1">
    <citation type="submission" date="2011-05" db="EMBL/GenBank/DDBJ databases">
        <authorList>
            <person name="Richards S.R."/>
            <person name="Qu J."/>
            <person name="Jiang H."/>
            <person name="Jhangiani S.N."/>
            <person name="Agravi P."/>
            <person name="Goodspeed R."/>
            <person name="Gross S."/>
            <person name="Mandapat C."/>
            <person name="Jackson L."/>
            <person name="Mathew T."/>
            <person name="Pu L."/>
            <person name="Thornton R."/>
            <person name="Saada N."/>
            <person name="Wilczek-Boney K.B."/>
            <person name="Lee S."/>
            <person name="Kovar C."/>
            <person name="Wu Y."/>
            <person name="Scherer S.E."/>
            <person name="Worley K.C."/>
            <person name="Muzny D.M."/>
            <person name="Gibbs R."/>
        </authorList>
    </citation>
    <scope>NUCLEOTIDE SEQUENCE</scope>
    <source>
        <strain evidence="2">Brora</strain>
    </source>
</reference>
<dbReference type="AlphaFoldDB" id="T1JIQ1"/>
<dbReference type="EMBL" id="JH432114">
    <property type="status" value="NOT_ANNOTATED_CDS"/>
    <property type="molecule type" value="Genomic_DNA"/>
</dbReference>
<protein>
    <submittedName>
        <fullName evidence="1">Uncharacterized protein</fullName>
    </submittedName>
</protein>
<name>T1JIQ1_STRMM</name>
<dbReference type="Proteomes" id="UP000014500">
    <property type="component" value="Unassembled WGS sequence"/>
</dbReference>
<proteinExistence type="predicted"/>
<sequence>MESQLLKDNPSFVALMIQHLIMRRHTHTVGSLHCSSPCAESIMMMVLPSMNQLLNEFELLLIRIKLQFERSTAERLHTRLKDNPSLMMDYDDDLRAVFAVDGPAIYESTVE</sequence>
<evidence type="ECO:0000313" key="1">
    <source>
        <dbReference type="EnsemblMetazoa" id="SMAR013732-PA"/>
    </source>
</evidence>
<accession>T1JIQ1</accession>